<gene>
    <name evidence="3" type="ORF">AG1IA_06512</name>
</gene>
<dbReference type="GO" id="GO:0050661">
    <property type="term" value="F:NADP binding"/>
    <property type="evidence" value="ECO:0007669"/>
    <property type="project" value="InterPro"/>
</dbReference>
<evidence type="ECO:0000259" key="2">
    <source>
        <dbReference type="Pfam" id="PF03446"/>
    </source>
</evidence>
<dbReference type="InterPro" id="IPR002204">
    <property type="entry name" value="3-OH-isobutyrate_DH-rel_CS"/>
</dbReference>
<dbReference type="EMBL" id="AFRT01001765">
    <property type="protein sequence ID" value="ELU39453.1"/>
    <property type="molecule type" value="Genomic_DNA"/>
</dbReference>
<dbReference type="HOGENOM" id="CLU_035117_5_2_1"/>
<dbReference type="Gene3D" id="1.10.1040.10">
    <property type="entry name" value="N-(1-d-carboxylethyl)-l-norvaline Dehydrogenase, domain 2"/>
    <property type="match status" value="1"/>
</dbReference>
<proteinExistence type="inferred from homology"/>
<dbReference type="InterPro" id="IPR051265">
    <property type="entry name" value="HIBADH-related_NP60_sf"/>
</dbReference>
<dbReference type="InterPro" id="IPR008927">
    <property type="entry name" value="6-PGluconate_DH-like_C_sf"/>
</dbReference>
<evidence type="ECO:0000313" key="4">
    <source>
        <dbReference type="Proteomes" id="UP000011668"/>
    </source>
</evidence>
<comment type="similarity">
    <text evidence="1">Belongs to the HIBADH-related family. NP60 subfamily.</text>
</comment>
<dbReference type="STRING" id="983506.L8WRS4"/>
<sequence length="388" mass="42122">MSALPQHLTPSGVATPGTVAALRGELPYSRPPTPQSHPNVVGFIGLGNMGYLMARNLAREVEHAPLLVYNRSRAKCEKLQKEVGESKVKIVDTPGELASLADITFTSLGSDDVVRSIYYDIAQTLEGIKSSGTAEKPKIFVDTSTVYPKLTVEIDRLLSKIPHVHFVSGPVFGPPAAAEKGQLVSALAGHYRSKKEVAYILVPAVSRKVIDLGGNVEKAASMKLVGNSFILGAIELIAETQTLADKAGVGAEQLTNYSKKMLHDSFDGNQGFHLEGGLKDASHILQLAQDSNSPMPIITLARDHLLTARAQEAKPYPSLDWSALVSGNRLAAGLDAFDHRKHSRRRMIRASNRVWISFCIIVWEFVPSELSTTVIVTREISEINGRDK</sequence>
<organism evidence="3 4">
    <name type="scientific">Thanatephorus cucumeris (strain AG1-IA)</name>
    <name type="common">Rice sheath blight fungus</name>
    <name type="synonym">Rhizoctonia solani</name>
    <dbReference type="NCBI Taxonomy" id="983506"/>
    <lineage>
        <taxon>Eukaryota</taxon>
        <taxon>Fungi</taxon>
        <taxon>Dikarya</taxon>
        <taxon>Basidiomycota</taxon>
        <taxon>Agaricomycotina</taxon>
        <taxon>Agaricomycetes</taxon>
        <taxon>Cantharellales</taxon>
        <taxon>Ceratobasidiaceae</taxon>
        <taxon>Rhizoctonia</taxon>
        <taxon>Rhizoctonia solani AG-1</taxon>
    </lineage>
</organism>
<dbReference type="Gene3D" id="3.40.50.720">
    <property type="entry name" value="NAD(P)-binding Rossmann-like Domain"/>
    <property type="match status" value="1"/>
</dbReference>
<reference evidence="3 4" key="1">
    <citation type="journal article" date="2013" name="Nat. Commun.">
        <title>The evolution and pathogenic mechanisms of the rice sheath blight pathogen.</title>
        <authorList>
            <person name="Zheng A."/>
            <person name="Lin R."/>
            <person name="Xu L."/>
            <person name="Qin P."/>
            <person name="Tang C."/>
            <person name="Ai P."/>
            <person name="Zhang D."/>
            <person name="Liu Y."/>
            <person name="Sun Z."/>
            <person name="Feng H."/>
            <person name="Wang Y."/>
            <person name="Chen Y."/>
            <person name="Liang X."/>
            <person name="Fu R."/>
            <person name="Li Q."/>
            <person name="Zhang J."/>
            <person name="Yu X."/>
            <person name="Xie Z."/>
            <person name="Ding L."/>
            <person name="Guan P."/>
            <person name="Tang J."/>
            <person name="Liang Y."/>
            <person name="Wang S."/>
            <person name="Deng Q."/>
            <person name="Li S."/>
            <person name="Zhu J."/>
            <person name="Wang L."/>
            <person name="Liu H."/>
            <person name="Li P."/>
        </authorList>
    </citation>
    <scope>NUCLEOTIDE SEQUENCE [LARGE SCALE GENOMIC DNA]</scope>
    <source>
        <strain evidence="4">AG-1 IA</strain>
    </source>
</reference>
<name>L8WRS4_THACA</name>
<dbReference type="InterPro" id="IPR013328">
    <property type="entry name" value="6PGD_dom2"/>
</dbReference>
<feature type="domain" description="6-phosphogluconate dehydrogenase NADP-binding" evidence="2">
    <location>
        <begin position="41"/>
        <end position="201"/>
    </location>
</feature>
<dbReference type="InterPro" id="IPR036291">
    <property type="entry name" value="NAD(P)-bd_dom_sf"/>
</dbReference>
<dbReference type="PROSITE" id="PS00895">
    <property type="entry name" value="3_HYDROXYISOBUT_DH"/>
    <property type="match status" value="1"/>
</dbReference>
<dbReference type="OrthoDB" id="435038at2759"/>
<evidence type="ECO:0000313" key="3">
    <source>
        <dbReference type="EMBL" id="ELU39453.1"/>
    </source>
</evidence>
<accession>L8WRS4</accession>
<dbReference type="GO" id="GO:0016491">
    <property type="term" value="F:oxidoreductase activity"/>
    <property type="evidence" value="ECO:0007669"/>
    <property type="project" value="InterPro"/>
</dbReference>
<comment type="caution">
    <text evidence="3">The sequence shown here is derived from an EMBL/GenBank/DDBJ whole genome shotgun (WGS) entry which is preliminary data.</text>
</comment>
<dbReference type="Proteomes" id="UP000011668">
    <property type="component" value="Unassembled WGS sequence"/>
</dbReference>
<dbReference type="InterPro" id="IPR006115">
    <property type="entry name" value="6PGDH_NADP-bd"/>
</dbReference>
<dbReference type="Pfam" id="PF03446">
    <property type="entry name" value="NAD_binding_2"/>
    <property type="match status" value="1"/>
</dbReference>
<evidence type="ECO:0000256" key="1">
    <source>
        <dbReference type="ARBA" id="ARBA00007598"/>
    </source>
</evidence>
<keyword evidence="4" id="KW-1185">Reference proteome</keyword>
<dbReference type="PANTHER" id="PTHR43580">
    <property type="entry name" value="OXIDOREDUCTASE GLYR1-RELATED"/>
    <property type="match status" value="1"/>
</dbReference>
<dbReference type="SUPFAM" id="SSF48179">
    <property type="entry name" value="6-phosphogluconate dehydrogenase C-terminal domain-like"/>
    <property type="match status" value="1"/>
</dbReference>
<dbReference type="SUPFAM" id="SSF51735">
    <property type="entry name" value="NAD(P)-binding Rossmann-fold domains"/>
    <property type="match status" value="1"/>
</dbReference>
<protein>
    <submittedName>
        <fullName evidence="3">6-phosphogluconate dehydrogenase NAD binding domain-containing protein</fullName>
    </submittedName>
</protein>
<dbReference type="PANTHER" id="PTHR43580:SF8">
    <property type="entry name" value="6-PHOSPHOGLUCONATE DEHYDROGENASE NADP-BINDING DOMAIN-CONTAINING PROTEIN-RELATED"/>
    <property type="match status" value="1"/>
</dbReference>
<dbReference type="OMA" id="ERDHRPG"/>
<dbReference type="AlphaFoldDB" id="L8WRS4"/>